<feature type="transmembrane region" description="Helical" evidence="6">
    <location>
        <begin position="311"/>
        <end position="330"/>
    </location>
</feature>
<sequence length="702" mass="75396">MLSLVQIESSATASTAHSTATSHHNSASTSKIQVPTRPARIISRTYPAVPLLKNDESSLFERRASTKGFDANDLEMSRPVTPMEDDIDNEDDNCNNDGNSNSNGNDRHSSHHGHRTEDIGLDSQGEGVEAEVLHSMFSPRRNAFRMATVALNTLNDGLNDSAAGALLPYMERHYNIGYGIVSLIFVACAMGSIIAATVVDPMKRRFGRARTTCMAQLIMAVGYVPIITTLAPFPAVVAGFFAIGLGEAINVAMGNTFCVGLQQGTLSLGIMHGSYGIGGISGPLIATAIAVSTGAAEHPDDKSAIVFGRYYLLPFSVCILTAVLSAWSFTGYEKDWGEIREVSSKSVSRRNEQRERRWRQASLSEQQQVQQHSQTQAAGLATDIQLVDFASTPAALQRPQPVSQPSTVPSSRDGSRAPSPTPSLSPTQDVMPSFRPVLSMIQSHPNTGESPSVVTSAQPTPMHSFASSTAPLFVPADRPAIVSMAAPPRKRRSRHNGGRNRVQLVKDRFCDTFTAPSSRIILLGAMFLFMYQGAEVSIAGWVTSFLLADRDGSEPEVGYVTAGFWAGITIGRFFLAWPAQRIGSRLFVYILVAGSTVFELLVWFVPNIIGDAFAVSIVGLLLGPVYPCAAGMMMRGMSRKERVLGMSVMAAFGSAGGAAAPFITGVLAQAVGTFVLHPIVIGLFAGMSIAWYFLPAERKPRE</sequence>
<feature type="transmembrane region" description="Helical" evidence="6">
    <location>
        <begin position="237"/>
        <end position="261"/>
    </location>
</feature>
<dbReference type="EMBL" id="CAWUOM010000014">
    <property type="protein sequence ID" value="CAK7265026.1"/>
    <property type="molecule type" value="Genomic_DNA"/>
</dbReference>
<dbReference type="Gene3D" id="1.20.1250.20">
    <property type="entry name" value="MFS general substrate transporter like domains"/>
    <property type="match status" value="2"/>
</dbReference>
<keyword evidence="4 6" id="KW-0472">Membrane</keyword>
<evidence type="ECO:0000256" key="3">
    <source>
        <dbReference type="ARBA" id="ARBA00022989"/>
    </source>
</evidence>
<feature type="compositionally biased region" description="Polar residues" evidence="5">
    <location>
        <begin position="440"/>
        <end position="461"/>
    </location>
</feature>
<feature type="transmembrane region" description="Helical" evidence="6">
    <location>
        <begin position="612"/>
        <end position="631"/>
    </location>
</feature>
<evidence type="ECO:0000256" key="4">
    <source>
        <dbReference type="ARBA" id="ARBA00023136"/>
    </source>
</evidence>
<organism evidence="8 9">
    <name type="scientific">Sporothrix epigloea</name>
    <dbReference type="NCBI Taxonomy" id="1892477"/>
    <lineage>
        <taxon>Eukaryota</taxon>
        <taxon>Fungi</taxon>
        <taxon>Dikarya</taxon>
        <taxon>Ascomycota</taxon>
        <taxon>Pezizomycotina</taxon>
        <taxon>Sordariomycetes</taxon>
        <taxon>Sordariomycetidae</taxon>
        <taxon>Ophiostomatales</taxon>
        <taxon>Ophiostomataceae</taxon>
        <taxon>Sporothrix</taxon>
    </lineage>
</organism>
<accession>A0ABP0D9X3</accession>
<evidence type="ECO:0000313" key="9">
    <source>
        <dbReference type="Proteomes" id="UP001642501"/>
    </source>
</evidence>
<evidence type="ECO:0000256" key="6">
    <source>
        <dbReference type="SAM" id="Phobius"/>
    </source>
</evidence>
<name>A0ABP0D9X3_9PEZI</name>
<dbReference type="PANTHER" id="PTHR23514:SF6">
    <property type="entry name" value="MAJOR FACILITATOR SUPERFAMILY (MFS) PROFILE DOMAIN-CONTAINING PROTEIN"/>
    <property type="match status" value="1"/>
</dbReference>
<dbReference type="InterPro" id="IPR051788">
    <property type="entry name" value="MFS_Transporter"/>
</dbReference>
<feature type="transmembrane region" description="Helical" evidence="6">
    <location>
        <begin position="674"/>
        <end position="694"/>
    </location>
</feature>
<evidence type="ECO:0000256" key="1">
    <source>
        <dbReference type="ARBA" id="ARBA00004141"/>
    </source>
</evidence>
<evidence type="ECO:0000256" key="2">
    <source>
        <dbReference type="ARBA" id="ARBA00022692"/>
    </source>
</evidence>
<proteinExistence type="predicted"/>
<feature type="compositionally biased region" description="Low complexity" evidence="5">
    <location>
        <begin position="9"/>
        <end position="30"/>
    </location>
</feature>
<dbReference type="Proteomes" id="UP001642501">
    <property type="component" value="Unassembled WGS sequence"/>
</dbReference>
<evidence type="ECO:0000256" key="5">
    <source>
        <dbReference type="SAM" id="MobiDB-lite"/>
    </source>
</evidence>
<feature type="transmembrane region" description="Helical" evidence="6">
    <location>
        <begin position="586"/>
        <end position="606"/>
    </location>
</feature>
<feature type="transmembrane region" description="Helical" evidence="6">
    <location>
        <begin position="176"/>
        <end position="199"/>
    </location>
</feature>
<feature type="region of interest" description="Disordered" evidence="5">
    <location>
        <begin position="70"/>
        <end position="122"/>
    </location>
</feature>
<feature type="compositionally biased region" description="Low complexity" evidence="5">
    <location>
        <begin position="399"/>
        <end position="411"/>
    </location>
</feature>
<feature type="compositionally biased region" description="Low complexity" evidence="5">
    <location>
        <begin position="95"/>
        <end position="104"/>
    </location>
</feature>
<dbReference type="Pfam" id="PF07690">
    <property type="entry name" value="MFS_1"/>
    <property type="match status" value="2"/>
</dbReference>
<keyword evidence="9" id="KW-1185">Reference proteome</keyword>
<dbReference type="InterPro" id="IPR020846">
    <property type="entry name" value="MFS_dom"/>
</dbReference>
<gene>
    <name evidence="8" type="ORF">SEPCBS57363_001372</name>
</gene>
<feature type="region of interest" description="Disordered" evidence="5">
    <location>
        <begin position="1"/>
        <end position="38"/>
    </location>
</feature>
<feature type="transmembrane region" description="Helical" evidence="6">
    <location>
        <begin position="643"/>
        <end position="668"/>
    </location>
</feature>
<feature type="transmembrane region" description="Helical" evidence="6">
    <location>
        <begin position="211"/>
        <end position="231"/>
    </location>
</feature>
<keyword evidence="2 6" id="KW-0812">Transmembrane</keyword>
<feature type="transmembrane region" description="Helical" evidence="6">
    <location>
        <begin position="520"/>
        <end position="547"/>
    </location>
</feature>
<reference evidence="8 9" key="1">
    <citation type="submission" date="2024-01" db="EMBL/GenBank/DDBJ databases">
        <authorList>
            <person name="Allen C."/>
            <person name="Tagirdzhanova G."/>
        </authorList>
    </citation>
    <scope>NUCLEOTIDE SEQUENCE [LARGE SCALE GENOMIC DNA]</scope>
    <source>
        <strain evidence="8 9">CBS 573.63</strain>
    </source>
</reference>
<feature type="transmembrane region" description="Helical" evidence="6">
    <location>
        <begin position="273"/>
        <end position="291"/>
    </location>
</feature>
<feature type="compositionally biased region" description="Acidic residues" evidence="5">
    <location>
        <begin position="83"/>
        <end position="94"/>
    </location>
</feature>
<dbReference type="InterPro" id="IPR011701">
    <property type="entry name" value="MFS"/>
</dbReference>
<comment type="subcellular location">
    <subcellularLocation>
        <location evidence="1">Membrane</location>
        <topology evidence="1">Multi-pass membrane protein</topology>
    </subcellularLocation>
</comment>
<dbReference type="PANTHER" id="PTHR23514">
    <property type="entry name" value="BYPASS OF STOP CODON PROTEIN 6"/>
    <property type="match status" value="1"/>
</dbReference>
<feature type="domain" description="Major facilitator superfamily (MFS) profile" evidence="7">
    <location>
        <begin position="521"/>
        <end position="702"/>
    </location>
</feature>
<keyword evidence="3 6" id="KW-1133">Transmembrane helix</keyword>
<dbReference type="SUPFAM" id="SSF103473">
    <property type="entry name" value="MFS general substrate transporter"/>
    <property type="match status" value="1"/>
</dbReference>
<dbReference type="InterPro" id="IPR036259">
    <property type="entry name" value="MFS_trans_sf"/>
</dbReference>
<evidence type="ECO:0000313" key="8">
    <source>
        <dbReference type="EMBL" id="CAK7265026.1"/>
    </source>
</evidence>
<comment type="caution">
    <text evidence="8">The sequence shown here is derived from an EMBL/GenBank/DDBJ whole genome shotgun (WGS) entry which is preliminary data.</text>
</comment>
<feature type="transmembrane region" description="Helical" evidence="6">
    <location>
        <begin position="559"/>
        <end position="579"/>
    </location>
</feature>
<evidence type="ECO:0000259" key="7">
    <source>
        <dbReference type="PROSITE" id="PS50850"/>
    </source>
</evidence>
<dbReference type="PROSITE" id="PS50850">
    <property type="entry name" value="MFS"/>
    <property type="match status" value="1"/>
</dbReference>
<protein>
    <recommendedName>
        <fullName evidence="7">Major facilitator superfamily (MFS) profile domain-containing protein</fullName>
    </recommendedName>
</protein>
<feature type="region of interest" description="Disordered" evidence="5">
    <location>
        <begin position="393"/>
        <end position="461"/>
    </location>
</feature>